<organism evidence="17 18">
    <name type="scientific">Hemibagrus guttatus</name>
    <dbReference type="NCBI Taxonomy" id="175788"/>
    <lineage>
        <taxon>Eukaryota</taxon>
        <taxon>Metazoa</taxon>
        <taxon>Chordata</taxon>
        <taxon>Craniata</taxon>
        <taxon>Vertebrata</taxon>
        <taxon>Euteleostomi</taxon>
        <taxon>Actinopterygii</taxon>
        <taxon>Neopterygii</taxon>
        <taxon>Teleostei</taxon>
        <taxon>Ostariophysi</taxon>
        <taxon>Siluriformes</taxon>
        <taxon>Bagridae</taxon>
        <taxon>Hemibagrus</taxon>
    </lineage>
</organism>
<comment type="similarity">
    <text evidence="3 15">Belongs to the ENDOU family.</text>
</comment>
<dbReference type="InterPro" id="IPR039787">
    <property type="entry name" value="ENDOU"/>
</dbReference>
<evidence type="ECO:0000256" key="4">
    <source>
        <dbReference type="ARBA" id="ARBA00011245"/>
    </source>
</evidence>
<keyword evidence="7 15" id="KW-0479">Metal-binding</keyword>
<keyword evidence="13" id="KW-0456">Lyase</keyword>
<evidence type="ECO:0000256" key="15">
    <source>
        <dbReference type="RuleBase" id="RU367085"/>
    </source>
</evidence>
<evidence type="ECO:0000256" key="8">
    <source>
        <dbReference type="ARBA" id="ARBA00022729"/>
    </source>
</evidence>
<comment type="cofactor">
    <cofactor evidence="1 15">
        <name>Mn(2+)</name>
        <dbReference type="ChEBI" id="CHEBI:29035"/>
    </cofactor>
</comment>
<feature type="domain" description="EndoU" evidence="16">
    <location>
        <begin position="40"/>
        <end position="314"/>
    </location>
</feature>
<evidence type="ECO:0000256" key="7">
    <source>
        <dbReference type="ARBA" id="ARBA00022723"/>
    </source>
</evidence>
<keyword evidence="9 15" id="KW-0255">Endonuclease</keyword>
<comment type="catalytic activity">
    <reaction evidence="14">
        <text>ribonucleotidyl-uridine-RNA = a 5'-end dephospho-uridine-RNA + a 3'-end 2',3'-cyclophospho-ribonucleotide-RNA</text>
        <dbReference type="Rhea" id="RHEA:67792"/>
        <dbReference type="Rhea" id="RHEA-COMP:10464"/>
        <dbReference type="Rhea" id="RHEA-COMP:17354"/>
        <dbReference type="Rhea" id="RHEA-COMP:17356"/>
        <dbReference type="ChEBI" id="CHEBI:83064"/>
        <dbReference type="ChEBI" id="CHEBI:173117"/>
        <dbReference type="ChEBI" id="CHEBI:173224"/>
    </reaction>
    <physiologicalReaction direction="left-to-right" evidence="14">
        <dbReference type="Rhea" id="RHEA:67793"/>
    </physiologicalReaction>
</comment>
<evidence type="ECO:0000256" key="10">
    <source>
        <dbReference type="ARBA" id="ARBA00022801"/>
    </source>
</evidence>
<dbReference type="InterPro" id="IPR018998">
    <property type="entry name" value="EndoU_C"/>
</dbReference>
<dbReference type="SUPFAM" id="SSF142877">
    <property type="entry name" value="EndoU-like"/>
    <property type="match status" value="1"/>
</dbReference>
<comment type="subunit">
    <text evidence="4 15">Monomer.</text>
</comment>
<keyword evidence="8 15" id="KW-0732">Signal</keyword>
<evidence type="ECO:0000256" key="13">
    <source>
        <dbReference type="ARBA" id="ARBA00023239"/>
    </source>
</evidence>
<dbReference type="GO" id="GO:0016829">
    <property type="term" value="F:lyase activity"/>
    <property type="evidence" value="ECO:0007669"/>
    <property type="project" value="UniProtKB-KW"/>
</dbReference>
<keyword evidence="11 15" id="KW-0694">RNA-binding</keyword>
<feature type="non-terminal residue" evidence="17">
    <location>
        <position position="314"/>
    </location>
</feature>
<accession>A0AAE0VGA7</accession>
<evidence type="ECO:0000256" key="14">
    <source>
        <dbReference type="ARBA" id="ARBA00048688"/>
    </source>
</evidence>
<dbReference type="EMBL" id="JAUCMX010000001">
    <property type="protein sequence ID" value="KAK3557495.1"/>
    <property type="molecule type" value="Genomic_DNA"/>
</dbReference>
<protein>
    <recommendedName>
        <fullName evidence="15">Uridylate-specific endoribonuclease</fullName>
        <ecNumber evidence="15">4.6.1.-</ecNumber>
    </recommendedName>
</protein>
<evidence type="ECO:0000313" key="18">
    <source>
        <dbReference type="Proteomes" id="UP001274896"/>
    </source>
</evidence>
<proteinExistence type="inferred from homology"/>
<sequence>YSALLEEVVSTMRNLLLLLFAFIPISQEHGNCSEGNTRASDSEIVNVSEALYSLDSNKASASELVIDPQTLIHHSDTGNKNDLSPLPLFVYVDEASLFSRPTYAAFIALLDNYVRKTGVSENFSSSQVQEQENFLKETMKNTALGRELFSFFSTKGYYTSWEEFLYDLRMMWFGLYSRSSGSLDSSGFEHIFAGEIKNGKVSGFHNWVRFYLLEKLGLMNYYSYSYNGPWTSYPDVLGTQFMWDGYYKKVGSALIGSSPELDLALYTLCYVTRPGKHCRLSLGGKELTIQTYTWDKTTYGDGKKYIASAYPVVP</sequence>
<evidence type="ECO:0000256" key="2">
    <source>
        <dbReference type="ARBA" id="ARBA00004613"/>
    </source>
</evidence>
<evidence type="ECO:0000313" key="17">
    <source>
        <dbReference type="EMBL" id="KAK3557495.1"/>
    </source>
</evidence>
<evidence type="ECO:0000256" key="12">
    <source>
        <dbReference type="ARBA" id="ARBA00023211"/>
    </source>
</evidence>
<dbReference type="Pfam" id="PF09412">
    <property type="entry name" value="XendoU"/>
    <property type="match status" value="1"/>
</dbReference>
<dbReference type="Proteomes" id="UP001274896">
    <property type="component" value="Unassembled WGS sequence"/>
</dbReference>
<comment type="caution">
    <text evidence="17">The sequence shown here is derived from an EMBL/GenBank/DDBJ whole genome shotgun (WGS) entry which is preliminary data.</text>
</comment>
<dbReference type="PROSITE" id="PS51959">
    <property type="entry name" value="ENDOU"/>
    <property type="match status" value="1"/>
</dbReference>
<evidence type="ECO:0000256" key="11">
    <source>
        <dbReference type="ARBA" id="ARBA00022884"/>
    </source>
</evidence>
<comment type="subcellular location">
    <subcellularLocation>
        <location evidence="2">Secreted</location>
    </subcellularLocation>
</comment>
<dbReference type="GO" id="GO:0005576">
    <property type="term" value="C:extracellular region"/>
    <property type="evidence" value="ECO:0007669"/>
    <property type="project" value="UniProtKB-SubCell"/>
</dbReference>
<dbReference type="InterPro" id="IPR037227">
    <property type="entry name" value="EndoU-like"/>
</dbReference>
<evidence type="ECO:0000256" key="9">
    <source>
        <dbReference type="ARBA" id="ARBA00022759"/>
    </source>
</evidence>
<dbReference type="PANTHER" id="PTHR12439">
    <property type="entry name" value="PLACENTAL PROTEIN 11-RELATED"/>
    <property type="match status" value="1"/>
</dbReference>
<evidence type="ECO:0000256" key="3">
    <source>
        <dbReference type="ARBA" id="ARBA00010168"/>
    </source>
</evidence>
<keyword evidence="12 15" id="KW-0464">Manganese</keyword>
<evidence type="ECO:0000256" key="1">
    <source>
        <dbReference type="ARBA" id="ARBA00001936"/>
    </source>
</evidence>
<name>A0AAE0VGA7_9TELE</name>
<evidence type="ECO:0000259" key="16">
    <source>
        <dbReference type="PROSITE" id="PS51959"/>
    </source>
</evidence>
<reference evidence="17" key="1">
    <citation type="submission" date="2023-06" db="EMBL/GenBank/DDBJ databases">
        <title>Male Hemibagrus guttatus genome.</title>
        <authorList>
            <person name="Bian C."/>
        </authorList>
    </citation>
    <scope>NUCLEOTIDE SEQUENCE</scope>
    <source>
        <strain evidence="17">Male_cb2023</strain>
        <tissue evidence="17">Muscle</tissue>
    </source>
</reference>
<dbReference type="CDD" id="cd21159">
    <property type="entry name" value="XendoU"/>
    <property type="match status" value="1"/>
</dbReference>
<keyword evidence="5" id="KW-0964">Secreted</keyword>
<dbReference type="GO" id="GO:0016787">
    <property type="term" value="F:hydrolase activity"/>
    <property type="evidence" value="ECO:0007669"/>
    <property type="project" value="UniProtKB-KW"/>
</dbReference>
<dbReference type="GO" id="GO:0003723">
    <property type="term" value="F:RNA binding"/>
    <property type="evidence" value="ECO:0007669"/>
    <property type="project" value="UniProtKB-UniRule"/>
</dbReference>
<keyword evidence="6 15" id="KW-0540">Nuclease</keyword>
<feature type="signal peptide" evidence="15">
    <location>
        <begin position="1"/>
        <end position="30"/>
    </location>
</feature>
<dbReference type="AlphaFoldDB" id="A0AAE0VGA7"/>
<keyword evidence="10 15" id="KW-0378">Hydrolase</keyword>
<evidence type="ECO:0000256" key="6">
    <source>
        <dbReference type="ARBA" id="ARBA00022722"/>
    </source>
</evidence>
<dbReference type="GO" id="GO:0046872">
    <property type="term" value="F:metal ion binding"/>
    <property type="evidence" value="ECO:0007669"/>
    <property type="project" value="UniProtKB-UniRule"/>
</dbReference>
<dbReference type="PANTHER" id="PTHR12439:SF40">
    <property type="entry name" value="URIDYLATE-SPECIFIC ENDORIBONUCLEASE"/>
    <property type="match status" value="1"/>
</dbReference>
<dbReference type="EC" id="4.6.1.-" evidence="15"/>
<keyword evidence="18" id="KW-1185">Reference proteome</keyword>
<gene>
    <name evidence="17" type="ORF">QTP70_028313</name>
</gene>
<dbReference type="GO" id="GO:0004521">
    <property type="term" value="F:RNA endonuclease activity"/>
    <property type="evidence" value="ECO:0007669"/>
    <property type="project" value="UniProtKB-UniRule"/>
</dbReference>
<evidence type="ECO:0000256" key="5">
    <source>
        <dbReference type="ARBA" id="ARBA00022525"/>
    </source>
</evidence>
<feature type="chain" id="PRO_5041772737" description="Uridylate-specific endoribonuclease" evidence="15">
    <location>
        <begin position="31"/>
        <end position="314"/>
    </location>
</feature>